<feature type="transmembrane region" description="Helical" evidence="7">
    <location>
        <begin position="392"/>
        <end position="408"/>
    </location>
</feature>
<feature type="transmembrane region" description="Helical" evidence="7">
    <location>
        <begin position="127"/>
        <end position="145"/>
    </location>
</feature>
<evidence type="ECO:0000256" key="3">
    <source>
        <dbReference type="ARBA" id="ARBA00022989"/>
    </source>
</evidence>
<evidence type="ECO:0000256" key="6">
    <source>
        <dbReference type="SAM" id="MobiDB-lite"/>
    </source>
</evidence>
<keyword evidence="8" id="KW-1185">Reference proteome</keyword>
<feature type="transmembrane region" description="Helical" evidence="7">
    <location>
        <begin position="44"/>
        <end position="61"/>
    </location>
</feature>
<feature type="region of interest" description="Disordered" evidence="6">
    <location>
        <begin position="1"/>
        <end position="23"/>
    </location>
</feature>
<name>A0AAF3FGD2_9BILA</name>
<dbReference type="GO" id="GO:0016020">
    <property type="term" value="C:membrane"/>
    <property type="evidence" value="ECO:0007669"/>
    <property type="project" value="UniProtKB-SubCell"/>
</dbReference>
<evidence type="ECO:0000256" key="2">
    <source>
        <dbReference type="ARBA" id="ARBA00022692"/>
    </source>
</evidence>
<dbReference type="GO" id="GO:0005783">
    <property type="term" value="C:endoplasmic reticulum"/>
    <property type="evidence" value="ECO:0007669"/>
    <property type="project" value="TreeGrafter"/>
</dbReference>
<protein>
    <submittedName>
        <fullName evidence="9">Uncharacterized protein</fullName>
    </submittedName>
</protein>
<dbReference type="GO" id="GO:0016409">
    <property type="term" value="F:palmitoyltransferase activity"/>
    <property type="evidence" value="ECO:0007669"/>
    <property type="project" value="TreeGrafter"/>
</dbReference>
<feature type="transmembrane region" description="Helical" evidence="7">
    <location>
        <begin position="95"/>
        <end position="115"/>
    </location>
</feature>
<dbReference type="InterPro" id="IPR004299">
    <property type="entry name" value="MBOAT_fam"/>
</dbReference>
<organism evidence="8 9">
    <name type="scientific">Mesorhabditis belari</name>
    <dbReference type="NCBI Taxonomy" id="2138241"/>
    <lineage>
        <taxon>Eukaryota</taxon>
        <taxon>Metazoa</taxon>
        <taxon>Ecdysozoa</taxon>
        <taxon>Nematoda</taxon>
        <taxon>Chromadorea</taxon>
        <taxon>Rhabditida</taxon>
        <taxon>Rhabditina</taxon>
        <taxon>Rhabditomorpha</taxon>
        <taxon>Rhabditoidea</taxon>
        <taxon>Rhabditidae</taxon>
        <taxon>Mesorhabditinae</taxon>
        <taxon>Mesorhabditis</taxon>
    </lineage>
</organism>
<feature type="transmembrane region" description="Helical" evidence="7">
    <location>
        <begin position="312"/>
        <end position="333"/>
    </location>
</feature>
<keyword evidence="2 7" id="KW-0812">Transmembrane</keyword>
<sequence>MGATKTETPLKKANEGEGIKENLANKRPPRPILFEYPALPEIKLCFLVMLSVMIYAWYGVYKASENFTFKWAHWAQPSQLPLFGERFKDQSNWEWWKWSPIAFSYLPIYFGHFLVFNLGTKYLEDRLFAPLYTALSILACAYHYSPWLTFCSIAQGTFVFIATKVFKHQIAVWTSSLPIMYFLMHHTFALGADIFLVLLFVSYTLLSFISYNLETIKGPVRKEDDTYFKEYIRMMFYAFYQPYLVSLIVLYPDFERQYAERKERARDWKATGFFALRIAFWWALMEFSLHFLYHEAILKDLEYAGSLSKDKFVSLGMAMGMFFHLKYVVIFGLPTLIAKMDNMQPMDGPICIVGVVLYSKVWRAFDRGLYQFFKMYIFIPICYPTFSLPRKIFGVFVSFGFVLLWHGFYHHNYVWIGLNIVALFVEMSSKAFYSIEAVKMWREKNISDVNFRRTLGILQIVPYAFGLYSNFYFLGGSEVGALFVKRIWDEETLTLQYPFFLLISLGYFYVQTTIEVDRWKAVKAKKE</sequence>
<evidence type="ECO:0000256" key="1">
    <source>
        <dbReference type="ARBA" id="ARBA00004141"/>
    </source>
</evidence>
<reference evidence="9" key="1">
    <citation type="submission" date="2024-02" db="UniProtKB">
        <authorList>
            <consortium name="WormBaseParasite"/>
        </authorList>
    </citation>
    <scope>IDENTIFICATION</scope>
</reference>
<dbReference type="AlphaFoldDB" id="A0AAF3FGD2"/>
<feature type="transmembrane region" description="Helical" evidence="7">
    <location>
        <begin position="165"/>
        <end position="183"/>
    </location>
</feature>
<feature type="transmembrane region" description="Helical" evidence="7">
    <location>
        <begin position="454"/>
        <end position="473"/>
    </location>
</feature>
<dbReference type="WBParaSite" id="MBELARI_LOCUS5916">
    <property type="protein sequence ID" value="MBELARI_LOCUS5916"/>
    <property type="gene ID" value="MBELARI_LOCUS5916"/>
</dbReference>
<dbReference type="PANTHER" id="PTHR13285">
    <property type="entry name" value="ACYLTRANSFERASE"/>
    <property type="match status" value="1"/>
</dbReference>
<comment type="subcellular location">
    <subcellularLocation>
        <location evidence="1">Membrane</location>
        <topology evidence="1">Multi-pass membrane protein</topology>
    </subcellularLocation>
</comment>
<dbReference type="Proteomes" id="UP000887575">
    <property type="component" value="Unassembled WGS sequence"/>
</dbReference>
<keyword evidence="4 7" id="KW-0472">Membrane</keyword>
<evidence type="ECO:0000256" key="4">
    <source>
        <dbReference type="ARBA" id="ARBA00023136"/>
    </source>
</evidence>
<comment type="similarity">
    <text evidence="5">Belongs to the membrane-bound acyltransferase family. HHAT subfamily.</text>
</comment>
<feature type="compositionally biased region" description="Basic and acidic residues" evidence="6">
    <location>
        <begin position="8"/>
        <end position="23"/>
    </location>
</feature>
<feature type="transmembrane region" description="Helical" evidence="7">
    <location>
        <begin position="231"/>
        <end position="251"/>
    </location>
</feature>
<dbReference type="PANTHER" id="PTHR13285:SF22">
    <property type="entry name" value="PROTEIN-CYSTEINE N-PALMITOYLTRANSFERASE HHAT"/>
    <property type="match status" value="1"/>
</dbReference>
<dbReference type="Pfam" id="PF03062">
    <property type="entry name" value="MBOAT"/>
    <property type="match status" value="1"/>
</dbReference>
<keyword evidence="3 7" id="KW-1133">Transmembrane helix</keyword>
<feature type="transmembrane region" description="Helical" evidence="7">
    <location>
        <begin position="493"/>
        <end position="510"/>
    </location>
</feature>
<evidence type="ECO:0000256" key="7">
    <source>
        <dbReference type="SAM" id="Phobius"/>
    </source>
</evidence>
<evidence type="ECO:0000256" key="5">
    <source>
        <dbReference type="ARBA" id="ARBA00038268"/>
    </source>
</evidence>
<feature type="transmembrane region" description="Helical" evidence="7">
    <location>
        <begin position="414"/>
        <end position="433"/>
    </location>
</feature>
<dbReference type="InterPro" id="IPR051085">
    <property type="entry name" value="MB_O-acyltransferase"/>
</dbReference>
<accession>A0AAF3FGD2</accession>
<evidence type="ECO:0000313" key="8">
    <source>
        <dbReference type="Proteomes" id="UP000887575"/>
    </source>
</evidence>
<evidence type="ECO:0000313" key="9">
    <source>
        <dbReference type="WBParaSite" id="MBELARI_LOCUS5916"/>
    </source>
</evidence>
<feature type="transmembrane region" description="Helical" evidence="7">
    <location>
        <begin position="272"/>
        <end position="292"/>
    </location>
</feature>
<feature type="transmembrane region" description="Helical" evidence="7">
    <location>
        <begin position="190"/>
        <end position="211"/>
    </location>
</feature>
<proteinExistence type="inferred from homology"/>